<protein>
    <submittedName>
        <fullName evidence="2">Uncharacterized protein</fullName>
    </submittedName>
</protein>
<feature type="non-terminal residue" evidence="2">
    <location>
        <position position="1"/>
    </location>
</feature>
<reference evidence="2 3" key="1">
    <citation type="submission" date="2019-07" db="EMBL/GenBank/DDBJ databases">
        <title>Annotation for the trematode Paragonimus westermani.</title>
        <authorList>
            <person name="Choi Y.-J."/>
        </authorList>
    </citation>
    <scope>NUCLEOTIDE SEQUENCE [LARGE SCALE GENOMIC DNA]</scope>
    <source>
        <strain evidence="2">180907_Pwestermani</strain>
    </source>
</reference>
<feature type="region of interest" description="Disordered" evidence="1">
    <location>
        <begin position="19"/>
        <end position="63"/>
    </location>
</feature>
<evidence type="ECO:0000256" key="1">
    <source>
        <dbReference type="SAM" id="MobiDB-lite"/>
    </source>
</evidence>
<accession>A0A8T0DI24</accession>
<sequence length="247" mass="27234">DSSFQALISRPLISSIRRPQESLELSDAPDNDSMDDISSATSNVSSETDGIGLAMSPSSADYTQSPEDLLAHRLSGQSHTSFDLCSWEELVEPDWSIDSNASVLSGFSERIVAHLEEGVFDVPSELLGNIPPRPYRLALFIPPDQPNLLLVYRYLTQPAVPFAFQLVDMIDLLTGDRFLLSGKSLHAQSNFPSPALLKRLVASCPQNANCDSPRDRLIHELNNLQMTLRAESIKLLVDPQGGYSVHW</sequence>
<organism evidence="2 3">
    <name type="scientific">Paragonimus westermani</name>
    <dbReference type="NCBI Taxonomy" id="34504"/>
    <lineage>
        <taxon>Eukaryota</taxon>
        <taxon>Metazoa</taxon>
        <taxon>Spiralia</taxon>
        <taxon>Lophotrochozoa</taxon>
        <taxon>Platyhelminthes</taxon>
        <taxon>Trematoda</taxon>
        <taxon>Digenea</taxon>
        <taxon>Plagiorchiida</taxon>
        <taxon>Troglotremata</taxon>
        <taxon>Troglotrematidae</taxon>
        <taxon>Paragonimus</taxon>
    </lineage>
</organism>
<dbReference type="Proteomes" id="UP000699462">
    <property type="component" value="Unassembled WGS sequence"/>
</dbReference>
<gene>
    <name evidence="2" type="ORF">P879_06861</name>
</gene>
<feature type="compositionally biased region" description="Polar residues" evidence="1">
    <location>
        <begin position="36"/>
        <end position="48"/>
    </location>
</feature>
<proteinExistence type="predicted"/>
<keyword evidence="3" id="KW-1185">Reference proteome</keyword>
<name>A0A8T0DI24_9TREM</name>
<dbReference type="OrthoDB" id="201362at2759"/>
<comment type="caution">
    <text evidence="2">The sequence shown here is derived from an EMBL/GenBank/DDBJ whole genome shotgun (WGS) entry which is preliminary data.</text>
</comment>
<dbReference type="AlphaFoldDB" id="A0A8T0DI24"/>
<evidence type="ECO:0000313" key="3">
    <source>
        <dbReference type="Proteomes" id="UP000699462"/>
    </source>
</evidence>
<dbReference type="EMBL" id="JTDF01005153">
    <property type="protein sequence ID" value="KAF8566401.1"/>
    <property type="molecule type" value="Genomic_DNA"/>
</dbReference>
<evidence type="ECO:0000313" key="2">
    <source>
        <dbReference type="EMBL" id="KAF8566401.1"/>
    </source>
</evidence>